<gene>
    <name evidence="1" type="primary">M</name>
</gene>
<dbReference type="Proteomes" id="UP001256108">
    <property type="component" value="Segment"/>
</dbReference>
<reference evidence="1" key="1">
    <citation type="journal article" date="2022" name="bioRxiv">
        <title>In-depth study of tomato and weed viromes reveals undiscovered plant virus diversity in an agroecosystem.</title>
        <authorList>
            <person name="Rivarez M.P.S."/>
            <person name="Pecman A."/>
            <person name="Bacnik K."/>
            <person name="Maksimovic Carvalho Ferreira O."/>
            <person name="Vucurovic A."/>
            <person name="Seljak G."/>
            <person name="Mehle N."/>
            <person name="Gutierrez-Aguirre I."/>
            <person name="Ravnikar M."/>
            <person name="Kutnjak D."/>
        </authorList>
    </citation>
    <scope>NUCLEOTIDE SEQUENCE</scope>
    <source>
        <strain evidence="1">PLE20SW</strain>
    </source>
</reference>
<accession>A0AAE9MR07</accession>
<dbReference type="EMBL" id="OL472125">
    <property type="protein sequence ID" value="UTQ50615.1"/>
    <property type="molecule type" value="Viral_cRNA"/>
</dbReference>
<name>A0AAE9MR07_9RHAB</name>
<sequence length="180" mass="19713">MSVWVQIKFESVQWFTEKLSRSKSLEVDPIEKTNAIAVGFLSSKLDGDKKPIGELLSCMVKSSRITMVNTIGRSKFLGPGCKKCSFLLPKSIVIPTDLNIPVGVTDIPLMSQEIKVSGDRYYMTMGMRIRAAVMSAKDADLLYGIKPKEFIGYIDCISIPEGTLSKPSGSGKGKDNPKSN</sequence>
<keyword evidence="2" id="KW-1185">Reference proteome</keyword>
<evidence type="ECO:0000313" key="1">
    <source>
        <dbReference type="EMBL" id="UTQ50615.1"/>
    </source>
</evidence>
<evidence type="ECO:0000313" key="2">
    <source>
        <dbReference type="Proteomes" id="UP001256108"/>
    </source>
</evidence>
<proteinExistence type="predicted"/>
<organism evidence="1 2">
    <name type="scientific">Taraxacum cytorhabdovirus 1</name>
    <dbReference type="NCBI Taxonomy" id="2950880"/>
    <lineage>
        <taxon>Viruses</taxon>
        <taxon>Riboviria</taxon>
        <taxon>Orthornavirae</taxon>
        <taxon>Negarnaviricota</taxon>
        <taxon>Haploviricotina</taxon>
        <taxon>Monjiviricetes</taxon>
        <taxon>Mononegavirales</taxon>
        <taxon>Rhabdoviridae</taxon>
        <taxon>Betarhabdovirinae</taxon>
        <taxon>Alphacytorhabdovirus</taxon>
        <taxon>Alphacytorhabdovirus taraxaci</taxon>
    </lineage>
</organism>
<protein>
    <submittedName>
        <fullName evidence="1">Matrix protein</fullName>
    </submittedName>
</protein>